<evidence type="ECO:0000313" key="5">
    <source>
        <dbReference type="EMBL" id="KAE9153320.1"/>
    </source>
</evidence>
<evidence type="ECO:0000313" key="1">
    <source>
        <dbReference type="EMBL" id="KAE8945492.1"/>
    </source>
</evidence>
<evidence type="ECO:0000313" key="14">
    <source>
        <dbReference type="Proteomes" id="UP000440367"/>
    </source>
</evidence>
<evidence type="ECO:0000313" key="8">
    <source>
        <dbReference type="EMBL" id="KAE9253403.1"/>
    </source>
</evidence>
<dbReference type="EMBL" id="QXFX01000130">
    <property type="protein sequence ID" value="KAE9130161.1"/>
    <property type="molecule type" value="Genomic_DNA"/>
</dbReference>
<evidence type="ECO:0000313" key="12">
    <source>
        <dbReference type="Proteomes" id="UP000433483"/>
    </source>
</evidence>
<dbReference type="Proteomes" id="UP000440732">
    <property type="component" value="Unassembled WGS sequence"/>
</dbReference>
<evidence type="ECO:0000313" key="3">
    <source>
        <dbReference type="EMBL" id="KAE9130161.1"/>
    </source>
</evidence>
<evidence type="ECO:0000313" key="2">
    <source>
        <dbReference type="EMBL" id="KAE9008457.1"/>
    </source>
</evidence>
<dbReference type="Proteomes" id="UP000429523">
    <property type="component" value="Unassembled WGS sequence"/>
</dbReference>
<dbReference type="Proteomes" id="UP000441208">
    <property type="component" value="Unassembled WGS sequence"/>
</dbReference>
<proteinExistence type="predicted"/>
<keyword evidence="12" id="KW-1185">Reference proteome</keyword>
<protein>
    <submittedName>
        <fullName evidence="1">Uncharacterized protein</fullName>
    </submittedName>
</protein>
<evidence type="ECO:0000313" key="11">
    <source>
        <dbReference type="Proteomes" id="UP000429523"/>
    </source>
</evidence>
<evidence type="ECO:0000313" key="4">
    <source>
        <dbReference type="EMBL" id="KAE9130211.1"/>
    </source>
</evidence>
<evidence type="ECO:0000313" key="15">
    <source>
        <dbReference type="Proteomes" id="UP000440732"/>
    </source>
</evidence>
<sequence length="58" mass="6093">MESCSSATAPIRPSTKLRRVNSALISLATILTSSTASPGILYPDFTDSSLNLAHARSN</sequence>
<evidence type="ECO:0000313" key="17">
    <source>
        <dbReference type="Proteomes" id="UP000460718"/>
    </source>
</evidence>
<dbReference type="Proteomes" id="UP000460718">
    <property type="component" value="Unassembled WGS sequence"/>
</dbReference>
<evidence type="ECO:0000313" key="7">
    <source>
        <dbReference type="EMBL" id="KAE9247497.1"/>
    </source>
</evidence>
<evidence type="ECO:0000313" key="19">
    <source>
        <dbReference type="Proteomes" id="UP000486351"/>
    </source>
</evidence>
<evidence type="ECO:0000313" key="13">
    <source>
        <dbReference type="Proteomes" id="UP000437068"/>
    </source>
</evidence>
<dbReference type="Proteomes" id="UP000476176">
    <property type="component" value="Unassembled WGS sequence"/>
</dbReference>
<comment type="caution">
    <text evidence="1">The sequence shown here is derived from an EMBL/GenBank/DDBJ whole genome shotgun (WGS) entry which is preliminary data.</text>
</comment>
<dbReference type="AlphaFoldDB" id="A0A6A3FJV2"/>
<gene>
    <name evidence="10" type="ORF">PF001_g3984</name>
    <name evidence="8" type="ORF">PF002_g3341</name>
    <name evidence="7" type="ORF">PF004_g4280</name>
    <name evidence="6" type="ORF">PF005_g4750</name>
    <name evidence="5" type="ORF">PF006_g2526</name>
    <name evidence="4" type="ORF">PF007_g4614</name>
    <name evidence="9" type="ORF">PF008_g19304</name>
    <name evidence="1" type="ORF">PF009_g4856</name>
    <name evidence="3" type="ORF">PF010_g3924</name>
    <name evidence="2" type="ORF">PF011_g10702</name>
</gene>
<organism evidence="1 11">
    <name type="scientific">Phytophthora fragariae</name>
    <dbReference type="NCBI Taxonomy" id="53985"/>
    <lineage>
        <taxon>Eukaryota</taxon>
        <taxon>Sar</taxon>
        <taxon>Stramenopiles</taxon>
        <taxon>Oomycota</taxon>
        <taxon>Peronosporomycetes</taxon>
        <taxon>Peronosporales</taxon>
        <taxon>Peronosporaceae</taxon>
        <taxon>Phytophthora</taxon>
    </lineage>
</organism>
<evidence type="ECO:0000313" key="6">
    <source>
        <dbReference type="EMBL" id="KAE9227330.1"/>
    </source>
</evidence>
<dbReference type="EMBL" id="QXFW01000568">
    <property type="protein sequence ID" value="KAE9008457.1"/>
    <property type="molecule type" value="Genomic_DNA"/>
</dbReference>
<accession>A0A6A3FJV2</accession>
<dbReference type="EMBL" id="QXGE01000132">
    <property type="protein sequence ID" value="KAE9323289.1"/>
    <property type="molecule type" value="Genomic_DNA"/>
</dbReference>
<dbReference type="EMBL" id="QXGD01000094">
    <property type="protein sequence ID" value="KAE9253403.1"/>
    <property type="molecule type" value="Genomic_DNA"/>
</dbReference>
<reference evidence="11 12" key="1">
    <citation type="submission" date="2018-08" db="EMBL/GenBank/DDBJ databases">
        <title>Genomic investigation of the strawberry pathogen Phytophthora fragariae indicates pathogenicity is determined by transcriptional variation in three key races.</title>
        <authorList>
            <person name="Adams T.M."/>
            <person name="Armitage A.D."/>
            <person name="Sobczyk M.K."/>
            <person name="Bates H.J."/>
            <person name="Dunwell J.M."/>
            <person name="Nellist C.F."/>
            <person name="Harrison R.J."/>
        </authorList>
    </citation>
    <scope>NUCLEOTIDE SEQUENCE [LARGE SCALE GENOMIC DNA]</scope>
    <source>
        <strain evidence="10 13">A4</strain>
        <strain evidence="8 14">BC-1</strain>
        <strain evidence="7 18">BC-23</strain>
        <strain evidence="6 12">NOV-27</strain>
        <strain evidence="5 15">NOV-5</strain>
        <strain evidence="4 16">NOV-71</strain>
        <strain evidence="9 19">NOV-77</strain>
        <strain evidence="1 11">NOV-9</strain>
        <strain evidence="3 20">ONT-3</strain>
        <strain evidence="2 17">SCRP245</strain>
    </source>
</reference>
<evidence type="ECO:0000313" key="10">
    <source>
        <dbReference type="EMBL" id="KAE9323289.1"/>
    </source>
</evidence>
<dbReference type="Proteomes" id="UP000433483">
    <property type="component" value="Unassembled WGS sequence"/>
</dbReference>
<evidence type="ECO:0000313" key="9">
    <source>
        <dbReference type="EMBL" id="KAE9315205.1"/>
    </source>
</evidence>
<dbReference type="Proteomes" id="UP000486351">
    <property type="component" value="Unassembled WGS sequence"/>
</dbReference>
<evidence type="ECO:0000313" key="20">
    <source>
        <dbReference type="Proteomes" id="UP000488956"/>
    </source>
</evidence>
<dbReference type="EMBL" id="QXGA01000073">
    <property type="protein sequence ID" value="KAE9153320.1"/>
    <property type="molecule type" value="Genomic_DNA"/>
</dbReference>
<name>A0A6A3FJV2_9STRA</name>
<dbReference type="Proteomes" id="UP000488956">
    <property type="component" value="Unassembled WGS sequence"/>
</dbReference>
<evidence type="ECO:0000313" key="16">
    <source>
        <dbReference type="Proteomes" id="UP000441208"/>
    </source>
</evidence>
<dbReference type="EMBL" id="QXFZ01000148">
    <property type="protein sequence ID" value="KAE9130211.1"/>
    <property type="molecule type" value="Genomic_DNA"/>
</dbReference>
<dbReference type="Proteomes" id="UP000440367">
    <property type="component" value="Unassembled WGS sequence"/>
</dbReference>
<dbReference type="EMBL" id="QXGB01000157">
    <property type="protein sequence ID" value="KAE9227330.1"/>
    <property type="molecule type" value="Genomic_DNA"/>
</dbReference>
<dbReference type="EMBL" id="QXGF01000156">
    <property type="protein sequence ID" value="KAE8945492.1"/>
    <property type="molecule type" value="Genomic_DNA"/>
</dbReference>
<evidence type="ECO:0000313" key="18">
    <source>
        <dbReference type="Proteomes" id="UP000476176"/>
    </source>
</evidence>
<dbReference type="Proteomes" id="UP000437068">
    <property type="component" value="Unassembled WGS sequence"/>
</dbReference>
<dbReference type="EMBL" id="QXGC01000146">
    <property type="protein sequence ID" value="KAE9247497.1"/>
    <property type="molecule type" value="Genomic_DNA"/>
</dbReference>
<dbReference type="EMBL" id="QXFY01001539">
    <property type="protein sequence ID" value="KAE9315205.1"/>
    <property type="molecule type" value="Genomic_DNA"/>
</dbReference>